<dbReference type="PANTHER" id="PTHR21221:SF1">
    <property type="entry name" value="UREIDOGLYCOLATE LYASE"/>
    <property type="match status" value="1"/>
</dbReference>
<dbReference type="RefSeq" id="WP_073374930.1">
    <property type="nucleotide sequence ID" value="NZ_FQZK01000001.1"/>
</dbReference>
<evidence type="ECO:0000256" key="2">
    <source>
        <dbReference type="ARBA" id="ARBA00022631"/>
    </source>
</evidence>
<dbReference type="GO" id="GO:0004848">
    <property type="term" value="F:ureidoglycolate hydrolase activity"/>
    <property type="evidence" value="ECO:0007669"/>
    <property type="project" value="InterPro"/>
</dbReference>
<evidence type="ECO:0000256" key="3">
    <source>
        <dbReference type="ARBA" id="ARBA00023239"/>
    </source>
</evidence>
<organism evidence="5 6">
    <name type="scientific">Nocardiopsis flavescens</name>
    <dbReference type="NCBI Taxonomy" id="758803"/>
    <lineage>
        <taxon>Bacteria</taxon>
        <taxon>Bacillati</taxon>
        <taxon>Actinomycetota</taxon>
        <taxon>Actinomycetes</taxon>
        <taxon>Streptosporangiales</taxon>
        <taxon>Nocardiopsidaceae</taxon>
        <taxon>Nocardiopsis</taxon>
    </lineage>
</organism>
<dbReference type="InterPro" id="IPR011051">
    <property type="entry name" value="RmlC_Cupin_sf"/>
</dbReference>
<accession>A0A1M6CQR0</accession>
<keyword evidence="3" id="KW-0456">Lyase</keyword>
<dbReference type="InterPro" id="IPR024060">
    <property type="entry name" value="Ureidoglycolate_lyase_dom_sf"/>
</dbReference>
<dbReference type="CDD" id="cd20298">
    <property type="entry name" value="cupin_UAH"/>
    <property type="match status" value="1"/>
</dbReference>
<gene>
    <name evidence="5" type="ORF">SAMN05421803_101790</name>
</gene>
<dbReference type="Proteomes" id="UP000184452">
    <property type="component" value="Unassembled WGS sequence"/>
</dbReference>
<dbReference type="SUPFAM" id="SSF51182">
    <property type="entry name" value="RmlC-like cupins"/>
    <property type="match status" value="1"/>
</dbReference>
<proteinExistence type="predicted"/>
<dbReference type="AlphaFoldDB" id="A0A1M6CQR0"/>
<dbReference type="PANTHER" id="PTHR21221">
    <property type="entry name" value="UREIDOGLYCOLATE HYDROLASE"/>
    <property type="match status" value="1"/>
</dbReference>
<protein>
    <submittedName>
        <fullName evidence="5">Ureidoglycolate hydrolase (Allantoin degradation)</fullName>
    </submittedName>
</protein>
<comment type="subunit">
    <text evidence="1">Homodimer.</text>
</comment>
<name>A0A1M6CQR0_9ACTN</name>
<dbReference type="OrthoDB" id="9804602at2"/>
<dbReference type="EMBL" id="FQZK01000001">
    <property type="protein sequence ID" value="SHI63435.1"/>
    <property type="molecule type" value="Genomic_DNA"/>
</dbReference>
<dbReference type="InterPro" id="IPR047233">
    <property type="entry name" value="UAH_cupin"/>
</dbReference>
<dbReference type="GO" id="GO:0006144">
    <property type="term" value="P:purine nucleobase metabolic process"/>
    <property type="evidence" value="ECO:0007669"/>
    <property type="project" value="UniProtKB-KW"/>
</dbReference>
<dbReference type="InterPro" id="IPR007247">
    <property type="entry name" value="Ureidogly_lyase"/>
</dbReference>
<keyword evidence="6" id="KW-1185">Reference proteome</keyword>
<evidence type="ECO:0000313" key="5">
    <source>
        <dbReference type="EMBL" id="SHI63435.1"/>
    </source>
</evidence>
<keyword evidence="2" id="KW-0659">Purine metabolism</keyword>
<evidence type="ECO:0000256" key="4">
    <source>
        <dbReference type="ARBA" id="ARBA00047684"/>
    </source>
</evidence>
<evidence type="ECO:0000313" key="6">
    <source>
        <dbReference type="Proteomes" id="UP000184452"/>
    </source>
</evidence>
<dbReference type="GO" id="GO:0000256">
    <property type="term" value="P:allantoin catabolic process"/>
    <property type="evidence" value="ECO:0007669"/>
    <property type="project" value="InterPro"/>
</dbReference>
<reference evidence="5 6" key="1">
    <citation type="submission" date="2016-11" db="EMBL/GenBank/DDBJ databases">
        <authorList>
            <person name="Jaros S."/>
            <person name="Januszkiewicz K."/>
            <person name="Wedrychowicz H."/>
        </authorList>
    </citation>
    <scope>NUCLEOTIDE SEQUENCE [LARGE SCALE GENOMIC DNA]</scope>
    <source>
        <strain evidence="5 6">CGMCC 4.5723</strain>
    </source>
</reference>
<evidence type="ECO:0000256" key="1">
    <source>
        <dbReference type="ARBA" id="ARBA00011738"/>
    </source>
</evidence>
<comment type="catalytic activity">
    <reaction evidence="4">
        <text>(S)-ureidoglycolate = urea + glyoxylate</text>
        <dbReference type="Rhea" id="RHEA:11304"/>
        <dbReference type="ChEBI" id="CHEBI:16199"/>
        <dbReference type="ChEBI" id="CHEBI:36655"/>
        <dbReference type="ChEBI" id="CHEBI:57296"/>
        <dbReference type="EC" id="4.3.2.3"/>
    </reaction>
</comment>
<keyword evidence="5" id="KW-0378">Hydrolase</keyword>
<dbReference type="Gene3D" id="2.60.120.480">
    <property type="entry name" value="Ureidoglycolate hydrolase"/>
    <property type="match status" value="1"/>
</dbReference>
<dbReference type="GO" id="GO:0050385">
    <property type="term" value="F:ureidoglycolate lyase activity"/>
    <property type="evidence" value="ECO:0007669"/>
    <property type="project" value="UniProtKB-EC"/>
</dbReference>
<sequence length="190" mass="20800">MSNETETLTLDPAPLEGQDFSPFGEVISLEATPRLPIDLYSGRNAVHGPVVLESDETPEFILFRVGYRGGDIRYLERHTGMTQTFIPLGGDPYVCVVAAPGAPLRDGFPEPGALRAFLVPGDVCLNLRRGTWHEPPFPTRDGQMFLISSQPGVTRGLQASPDPNGEVHLMDVDKRNPVHRTGRALRVSMP</sequence>
<dbReference type="STRING" id="758803.SAMN05421803_101790"/>
<dbReference type="Pfam" id="PF04115">
    <property type="entry name" value="Ureidogly_lyase"/>
    <property type="match status" value="1"/>
</dbReference>